<feature type="transmembrane region" description="Helical" evidence="5">
    <location>
        <begin position="426"/>
        <end position="443"/>
    </location>
</feature>
<feature type="transmembrane region" description="Helical" evidence="5">
    <location>
        <begin position="157"/>
        <end position="179"/>
    </location>
</feature>
<comment type="subcellular location">
    <subcellularLocation>
        <location evidence="1">Membrane</location>
        <topology evidence="1">Multi-pass membrane protein</topology>
    </subcellularLocation>
</comment>
<keyword evidence="2 5" id="KW-0812">Transmembrane</keyword>
<organism evidence="7 8">
    <name type="scientific">Rhizobium mesosinicum</name>
    <dbReference type="NCBI Taxonomy" id="335017"/>
    <lineage>
        <taxon>Bacteria</taxon>
        <taxon>Pseudomonadati</taxon>
        <taxon>Pseudomonadota</taxon>
        <taxon>Alphaproteobacteria</taxon>
        <taxon>Hyphomicrobiales</taxon>
        <taxon>Rhizobiaceae</taxon>
        <taxon>Rhizobium/Agrobacterium group</taxon>
        <taxon>Rhizobium</taxon>
    </lineage>
</organism>
<feature type="transmembrane region" description="Helical" evidence="5">
    <location>
        <begin position="242"/>
        <end position="260"/>
    </location>
</feature>
<evidence type="ECO:0000313" key="8">
    <source>
        <dbReference type="Proteomes" id="UP000717752"/>
    </source>
</evidence>
<sequence length="496" mass="54023">MPEGRSPSKKLFTVAVTDRLKTIFAGLYSTLVLAAVIPFGLVDARPFAAVAICMFALSAASLLLFGEPRRGRWVFVFALQLFIVTSAWIVIQTVHIPWPFLANPIWKDANLLAGLSRDTISVAPADTLASLLYIALPAMTFLTGLIIADTDRRARRILLVLAIGAGLISLFGLGQFLMFPKMLLTENKRYYLDSLTAVFVNRNTAATFLGVGFLLLATFASENGRAYFGFSSAPSGSFNEGLAFWFFAGLGLCCLTALMLTQSRAGLAATGIGALLYLPYLASQWKSRRSRLPSRASRSPPRKWLPAAGAIAVILVFAMIFGGRAILRADQRGADDDRFCVWSGTMHALSQNWLQGTGFGTFRTVFSAYRTPGCGIGGIVDRAHNSYLEGFLTLGIMFPIGVILIFLVLARAFWNGYRARRRQRHYPILGCASVLLAATHSAVDFSLQIPGFAIFFTGLLAPVISICCSREERVSENNSDVPAGLRIERSAEISEI</sequence>
<feature type="transmembrane region" description="Helical" evidence="5">
    <location>
        <begin position="47"/>
        <end position="66"/>
    </location>
</feature>
<evidence type="ECO:0000256" key="1">
    <source>
        <dbReference type="ARBA" id="ARBA00004141"/>
    </source>
</evidence>
<feature type="transmembrane region" description="Helical" evidence="5">
    <location>
        <begin position="449"/>
        <end position="468"/>
    </location>
</feature>
<dbReference type="Proteomes" id="UP000717752">
    <property type="component" value="Unassembled WGS sequence"/>
</dbReference>
<proteinExistence type="predicted"/>
<dbReference type="Pfam" id="PF04932">
    <property type="entry name" value="Wzy_C"/>
    <property type="match status" value="1"/>
</dbReference>
<dbReference type="GO" id="GO:0016874">
    <property type="term" value="F:ligase activity"/>
    <property type="evidence" value="ECO:0007669"/>
    <property type="project" value="UniProtKB-KW"/>
</dbReference>
<keyword evidence="4 5" id="KW-0472">Membrane</keyword>
<dbReference type="PANTHER" id="PTHR37422:SF23">
    <property type="entry name" value="TEICHURONIC ACID BIOSYNTHESIS PROTEIN TUAE"/>
    <property type="match status" value="1"/>
</dbReference>
<dbReference type="InterPro" id="IPR051533">
    <property type="entry name" value="WaaL-like"/>
</dbReference>
<keyword evidence="3 5" id="KW-1133">Transmembrane helix</keyword>
<feature type="transmembrane region" description="Helical" evidence="5">
    <location>
        <begin position="199"/>
        <end position="221"/>
    </location>
</feature>
<evidence type="ECO:0000259" key="6">
    <source>
        <dbReference type="Pfam" id="PF04932"/>
    </source>
</evidence>
<evidence type="ECO:0000256" key="4">
    <source>
        <dbReference type="ARBA" id="ARBA00023136"/>
    </source>
</evidence>
<evidence type="ECO:0000256" key="5">
    <source>
        <dbReference type="SAM" id="Phobius"/>
    </source>
</evidence>
<feature type="transmembrane region" description="Helical" evidence="5">
    <location>
        <begin position="128"/>
        <end position="148"/>
    </location>
</feature>
<evidence type="ECO:0000256" key="3">
    <source>
        <dbReference type="ARBA" id="ARBA00022989"/>
    </source>
</evidence>
<feature type="domain" description="O-antigen ligase-related" evidence="6">
    <location>
        <begin position="252"/>
        <end position="396"/>
    </location>
</feature>
<accession>A0ABS7H1C9</accession>
<evidence type="ECO:0000313" key="7">
    <source>
        <dbReference type="EMBL" id="MBW9055950.1"/>
    </source>
</evidence>
<feature type="transmembrane region" description="Helical" evidence="5">
    <location>
        <begin position="304"/>
        <end position="327"/>
    </location>
</feature>
<evidence type="ECO:0000256" key="2">
    <source>
        <dbReference type="ARBA" id="ARBA00022692"/>
    </source>
</evidence>
<dbReference type="InterPro" id="IPR007016">
    <property type="entry name" value="O-antigen_ligase-rel_domated"/>
</dbReference>
<feature type="transmembrane region" description="Helical" evidence="5">
    <location>
        <begin position="391"/>
        <end position="414"/>
    </location>
</feature>
<feature type="transmembrane region" description="Helical" evidence="5">
    <location>
        <begin position="73"/>
        <end position="91"/>
    </location>
</feature>
<feature type="transmembrane region" description="Helical" evidence="5">
    <location>
        <begin position="266"/>
        <end position="283"/>
    </location>
</feature>
<comment type="caution">
    <text evidence="7">The sequence shown here is derived from an EMBL/GenBank/DDBJ whole genome shotgun (WGS) entry which is preliminary data.</text>
</comment>
<dbReference type="EMBL" id="JAEUAK010000013">
    <property type="protein sequence ID" value="MBW9055950.1"/>
    <property type="molecule type" value="Genomic_DNA"/>
</dbReference>
<name>A0ABS7H1C9_9HYPH</name>
<dbReference type="PANTHER" id="PTHR37422">
    <property type="entry name" value="TEICHURONIC ACID BIOSYNTHESIS PROTEIN TUAE"/>
    <property type="match status" value="1"/>
</dbReference>
<protein>
    <submittedName>
        <fullName evidence="7">O-antigen ligase family protein</fullName>
    </submittedName>
</protein>
<keyword evidence="8" id="KW-1185">Reference proteome</keyword>
<keyword evidence="7" id="KW-0436">Ligase</keyword>
<feature type="transmembrane region" description="Helical" evidence="5">
    <location>
        <begin position="20"/>
        <end position="41"/>
    </location>
</feature>
<reference evidence="7 8" key="1">
    <citation type="journal article" date="2021" name="MBio">
        <title>Poor Competitiveness of Bradyrhizobium in Pigeon Pea Root Colonization in Indian Soils.</title>
        <authorList>
            <person name="Chalasani D."/>
            <person name="Basu A."/>
            <person name="Pullabhotla S.V.S.R.N."/>
            <person name="Jorrin B."/>
            <person name="Neal A.L."/>
            <person name="Poole P.S."/>
            <person name="Podile A.R."/>
            <person name="Tkacz A."/>
        </authorList>
    </citation>
    <scope>NUCLEOTIDE SEQUENCE [LARGE SCALE GENOMIC DNA]</scope>
    <source>
        <strain evidence="7 8">HU56</strain>
    </source>
</reference>
<gene>
    <name evidence="7" type="ORF">JNB85_26420</name>
</gene>